<dbReference type="Proteomes" id="UP000279227">
    <property type="component" value="Chromosome"/>
</dbReference>
<organism evidence="5 6">
    <name type="scientific">Chryseobacterium gleum</name>
    <name type="common">Flavobacterium gleum</name>
    <dbReference type="NCBI Taxonomy" id="250"/>
    <lineage>
        <taxon>Bacteria</taxon>
        <taxon>Pseudomonadati</taxon>
        <taxon>Bacteroidota</taxon>
        <taxon>Flavobacteriia</taxon>
        <taxon>Flavobacteriales</taxon>
        <taxon>Weeksellaceae</taxon>
        <taxon>Chryseobacterium group</taxon>
        <taxon>Chryseobacterium</taxon>
    </lineage>
</organism>
<dbReference type="KEGG" id="cgle:NCTC11432_00397"/>
<dbReference type="PANTHER" id="PTHR43280">
    <property type="entry name" value="ARAC-FAMILY TRANSCRIPTIONAL REGULATOR"/>
    <property type="match status" value="1"/>
</dbReference>
<protein>
    <submittedName>
        <fullName evidence="5">DNA-binding transcriptional regulator AraC</fullName>
    </submittedName>
</protein>
<accession>A0A448AX51</accession>
<dbReference type="EMBL" id="LR134289">
    <property type="protein sequence ID" value="VEE04823.1"/>
    <property type="molecule type" value="Genomic_DNA"/>
</dbReference>
<keyword evidence="1" id="KW-0805">Transcription regulation</keyword>
<dbReference type="OrthoDB" id="931734at2"/>
<dbReference type="GeneID" id="93022427"/>
<feature type="domain" description="HTH araC/xylS-type" evidence="4">
    <location>
        <begin position="181"/>
        <end position="279"/>
    </location>
</feature>
<sequence>MKLASEILSEPSIEHSFSVKRLHDQLLYSGDFVRLSYHHIIMIESGRGMFMVDQHSFEISGQEIFLLSKGQVCKFKNDLSVRGYHISFGDCFWEKVPSSASNCKAVLFNNASANQRLEPDHTEKEEFLNLFKILFTEYKADSYTNQMDVLAAYLKIIMIKLANVKIVKEITFDSQDYIIYRKFMELLSSRFHTLHAVSDYADRLNITSRRLSELCKRCSHKSAKEIINGQIIAEAKRLLQFSSYTVKEIAYQLNFTTSEQFSHFFKKNTDISPANYRSIFIHTKV</sequence>
<dbReference type="Pfam" id="PF12833">
    <property type="entry name" value="HTH_18"/>
    <property type="match status" value="1"/>
</dbReference>
<dbReference type="Gene3D" id="1.10.10.60">
    <property type="entry name" value="Homeodomain-like"/>
    <property type="match status" value="1"/>
</dbReference>
<evidence type="ECO:0000313" key="5">
    <source>
        <dbReference type="EMBL" id="VEE04823.1"/>
    </source>
</evidence>
<dbReference type="Pfam" id="PF02311">
    <property type="entry name" value="AraC_binding"/>
    <property type="match status" value="1"/>
</dbReference>
<keyword evidence="3" id="KW-0804">Transcription</keyword>
<dbReference type="SUPFAM" id="SSF51215">
    <property type="entry name" value="Regulatory protein AraC"/>
    <property type="match status" value="1"/>
</dbReference>
<evidence type="ECO:0000256" key="2">
    <source>
        <dbReference type="ARBA" id="ARBA00023125"/>
    </source>
</evidence>
<gene>
    <name evidence="5" type="ORF">NCTC11432_00397</name>
</gene>
<name>A0A448AX51_CHRGE</name>
<dbReference type="SMART" id="SM00342">
    <property type="entry name" value="HTH_ARAC"/>
    <property type="match status" value="1"/>
</dbReference>
<dbReference type="InterPro" id="IPR003313">
    <property type="entry name" value="AraC-bd"/>
</dbReference>
<dbReference type="AlphaFoldDB" id="A0A448AX51"/>
<dbReference type="PANTHER" id="PTHR43280:SF32">
    <property type="entry name" value="TRANSCRIPTIONAL REGULATORY PROTEIN"/>
    <property type="match status" value="1"/>
</dbReference>
<keyword evidence="2 5" id="KW-0238">DNA-binding</keyword>
<dbReference type="PROSITE" id="PS01124">
    <property type="entry name" value="HTH_ARAC_FAMILY_2"/>
    <property type="match status" value="1"/>
</dbReference>
<dbReference type="GO" id="GO:0003700">
    <property type="term" value="F:DNA-binding transcription factor activity"/>
    <property type="evidence" value="ECO:0007669"/>
    <property type="project" value="InterPro"/>
</dbReference>
<evidence type="ECO:0000256" key="3">
    <source>
        <dbReference type="ARBA" id="ARBA00023163"/>
    </source>
</evidence>
<dbReference type="InterPro" id="IPR018060">
    <property type="entry name" value="HTH_AraC"/>
</dbReference>
<evidence type="ECO:0000259" key="4">
    <source>
        <dbReference type="PROSITE" id="PS01124"/>
    </source>
</evidence>
<dbReference type="GO" id="GO:0043565">
    <property type="term" value="F:sequence-specific DNA binding"/>
    <property type="evidence" value="ECO:0007669"/>
    <property type="project" value="InterPro"/>
</dbReference>
<evidence type="ECO:0000256" key="1">
    <source>
        <dbReference type="ARBA" id="ARBA00023015"/>
    </source>
</evidence>
<reference evidence="5 6" key="1">
    <citation type="submission" date="2018-12" db="EMBL/GenBank/DDBJ databases">
        <authorList>
            <consortium name="Pathogen Informatics"/>
        </authorList>
    </citation>
    <scope>NUCLEOTIDE SEQUENCE [LARGE SCALE GENOMIC DNA]</scope>
    <source>
        <strain evidence="5 6">NCTC11432</strain>
    </source>
</reference>
<dbReference type="SUPFAM" id="SSF46689">
    <property type="entry name" value="Homeodomain-like"/>
    <property type="match status" value="1"/>
</dbReference>
<dbReference type="STRING" id="525257.HMPREF0204_14079"/>
<dbReference type="InterPro" id="IPR009057">
    <property type="entry name" value="Homeodomain-like_sf"/>
</dbReference>
<dbReference type="InterPro" id="IPR037923">
    <property type="entry name" value="HTH-like"/>
</dbReference>
<proteinExistence type="predicted"/>
<evidence type="ECO:0000313" key="6">
    <source>
        <dbReference type="Proteomes" id="UP000279227"/>
    </source>
</evidence>
<dbReference type="RefSeq" id="WP_002979871.1">
    <property type="nucleotide sequence ID" value="NZ_CP068486.1"/>
</dbReference>